<comment type="caution">
    <text evidence="1">The sequence shown here is derived from an EMBL/GenBank/DDBJ whole genome shotgun (WGS) entry which is preliminary data.</text>
</comment>
<organism evidence="1 2">
    <name type="scientific">Planoprotostelium fungivorum</name>
    <dbReference type="NCBI Taxonomy" id="1890364"/>
    <lineage>
        <taxon>Eukaryota</taxon>
        <taxon>Amoebozoa</taxon>
        <taxon>Evosea</taxon>
        <taxon>Variosea</taxon>
        <taxon>Cavosteliida</taxon>
        <taxon>Cavosteliaceae</taxon>
        <taxon>Planoprotostelium</taxon>
    </lineage>
</organism>
<protein>
    <submittedName>
        <fullName evidence="1">Uncharacterized protein</fullName>
    </submittedName>
</protein>
<accession>A0A2P6NR98</accession>
<sequence length="45" mass="4904">MSSPQLRGLPLTPPSNLIKSILAYDLFGISPRSLWKLPSSLPPVD</sequence>
<name>A0A2P6NR98_9EUKA</name>
<dbReference type="AlphaFoldDB" id="A0A2P6NR98"/>
<dbReference type="EMBL" id="MDYQ01000030">
    <property type="protein sequence ID" value="PRP86489.1"/>
    <property type="molecule type" value="Genomic_DNA"/>
</dbReference>
<gene>
    <name evidence="1" type="ORF">PROFUN_05271</name>
</gene>
<proteinExistence type="predicted"/>
<reference evidence="1 2" key="1">
    <citation type="journal article" date="2018" name="Genome Biol. Evol.">
        <title>Multiple Roots of Fruiting Body Formation in Amoebozoa.</title>
        <authorList>
            <person name="Hillmann F."/>
            <person name="Forbes G."/>
            <person name="Novohradska S."/>
            <person name="Ferling I."/>
            <person name="Riege K."/>
            <person name="Groth M."/>
            <person name="Westermann M."/>
            <person name="Marz M."/>
            <person name="Spaller T."/>
            <person name="Winckler T."/>
            <person name="Schaap P."/>
            <person name="Glockner G."/>
        </authorList>
    </citation>
    <scope>NUCLEOTIDE SEQUENCE [LARGE SCALE GENOMIC DNA]</scope>
    <source>
        <strain evidence="1 2">Jena</strain>
    </source>
</reference>
<keyword evidence="2" id="KW-1185">Reference proteome</keyword>
<dbReference type="Proteomes" id="UP000241769">
    <property type="component" value="Unassembled WGS sequence"/>
</dbReference>
<evidence type="ECO:0000313" key="1">
    <source>
        <dbReference type="EMBL" id="PRP86489.1"/>
    </source>
</evidence>
<dbReference type="InParanoid" id="A0A2P6NR98"/>
<evidence type="ECO:0000313" key="2">
    <source>
        <dbReference type="Proteomes" id="UP000241769"/>
    </source>
</evidence>